<dbReference type="Gene3D" id="3.10.450.50">
    <property type="match status" value="2"/>
</dbReference>
<protein>
    <recommendedName>
        <fullName evidence="1">SnoaL-like domain-containing protein</fullName>
    </recommendedName>
</protein>
<organism evidence="2 3">
    <name type="scientific">Wandonia haliotis</name>
    <dbReference type="NCBI Taxonomy" id="574963"/>
    <lineage>
        <taxon>Bacteria</taxon>
        <taxon>Pseudomonadati</taxon>
        <taxon>Bacteroidota</taxon>
        <taxon>Flavobacteriia</taxon>
        <taxon>Flavobacteriales</taxon>
        <taxon>Crocinitomicaceae</taxon>
        <taxon>Wandonia</taxon>
    </lineage>
</organism>
<feature type="domain" description="SnoaL-like" evidence="1">
    <location>
        <begin position="8"/>
        <end position="73"/>
    </location>
</feature>
<proteinExistence type="predicted"/>
<reference evidence="2 3" key="1">
    <citation type="journal article" date="2019" name="Int. J. Syst. Evol. Microbiol.">
        <title>The Global Catalogue of Microorganisms (GCM) 10K type strain sequencing project: providing services to taxonomists for standard genome sequencing and annotation.</title>
        <authorList>
            <consortium name="The Broad Institute Genomics Platform"/>
            <consortium name="The Broad Institute Genome Sequencing Center for Infectious Disease"/>
            <person name="Wu L."/>
            <person name="Ma J."/>
        </authorList>
    </citation>
    <scope>NUCLEOTIDE SEQUENCE [LARGE SCALE GENOMIC DNA]</scope>
    <source>
        <strain evidence="2 3">JCM 16083</strain>
    </source>
</reference>
<dbReference type="RefSeq" id="WP_343785622.1">
    <property type="nucleotide sequence ID" value="NZ_BAAAFH010000003.1"/>
</dbReference>
<dbReference type="Pfam" id="PF12680">
    <property type="entry name" value="SnoaL_2"/>
    <property type="match status" value="2"/>
</dbReference>
<evidence type="ECO:0000313" key="2">
    <source>
        <dbReference type="EMBL" id="GAA0874716.1"/>
    </source>
</evidence>
<feature type="domain" description="SnoaL-like" evidence="1">
    <location>
        <begin position="138"/>
        <end position="226"/>
    </location>
</feature>
<dbReference type="Proteomes" id="UP001501126">
    <property type="component" value="Unassembled WGS sequence"/>
</dbReference>
<evidence type="ECO:0000313" key="3">
    <source>
        <dbReference type="Proteomes" id="UP001501126"/>
    </source>
</evidence>
<name>A0ABN1MP76_9FLAO</name>
<dbReference type="InterPro" id="IPR037401">
    <property type="entry name" value="SnoaL-like"/>
</dbReference>
<comment type="caution">
    <text evidence="2">The sequence shown here is derived from an EMBL/GenBank/DDBJ whole genome shotgun (WGS) entry which is preliminary data.</text>
</comment>
<sequence length="247" mass="29057">MTSKFTTDWLHAWNTHNLDAILEHYSDTIRFSSPIIQQMEVDSKGEITNKTDLKAYFSKALDNYPDLHFELYHEIKGVNSLVLFYKSVNHSLSAEYMELNSHGKISRVSAHYKSFPDLTTFLDTWLKSWTSKGCPEQVEPLLSFYSENCFYADPAIRNGIRGKINLREYFRKLLRYNPEWEWRRLEVFPTPGGCSLKWVVRIPVGREIIETTGLDILEFEDGKISRNEVFFDRHDWLQLISKTQTKE</sequence>
<evidence type="ECO:0000259" key="1">
    <source>
        <dbReference type="Pfam" id="PF12680"/>
    </source>
</evidence>
<dbReference type="SUPFAM" id="SSF54427">
    <property type="entry name" value="NTF2-like"/>
    <property type="match status" value="2"/>
</dbReference>
<keyword evidence="3" id="KW-1185">Reference proteome</keyword>
<dbReference type="EMBL" id="BAAAFH010000003">
    <property type="protein sequence ID" value="GAA0874716.1"/>
    <property type="molecule type" value="Genomic_DNA"/>
</dbReference>
<accession>A0ABN1MP76</accession>
<dbReference type="InterPro" id="IPR032710">
    <property type="entry name" value="NTF2-like_dom_sf"/>
</dbReference>
<gene>
    <name evidence="2" type="ORF">GCM10009118_11240</name>
</gene>